<feature type="transmembrane region" description="Helical" evidence="1">
    <location>
        <begin position="61"/>
        <end position="80"/>
    </location>
</feature>
<reference evidence="2 3" key="1">
    <citation type="submission" date="2015-09" db="EMBL/GenBank/DDBJ databases">
        <title>Draft genome sequence of Hydrogenibacillus schlegelii DSM 2000.</title>
        <authorList>
            <person name="Hemp J."/>
        </authorList>
    </citation>
    <scope>NUCLEOTIDE SEQUENCE [LARGE SCALE GENOMIC DNA]</scope>
    <source>
        <strain evidence="2 3">MA 48</strain>
    </source>
</reference>
<dbReference type="STRING" id="1484.SA87_05480"/>
<name>A0A179IR96_HYDSH</name>
<dbReference type="AlphaFoldDB" id="A0A179IR96"/>
<sequence>MSFRTRAFKRCRIGRAFRSRGVFPSFGLFRGGPGFPSGGPFRSRRPVWAEGRGAKGSSAGALFLAVLFGAVAGVLSPPMAEGEAALPPGKIIAAPDEAALAPKSPALASFVPELAFSGPEGAERTVSLRLYASEKAALWLDVPADWRPLDAWTAPEGEVRGTAAFWAPSGPAPSAADGCVRWLFQLLVTDDLQGRLEAAMEASPGAYAVSLRPTAVAGRPGWSLEYRLRGVGLRDVAAAERWVVLRPEERVRLGLPPAAVVRLAAFRAVPPGGAPAGNPADEASVDPGVFRRLVERLRVR</sequence>
<gene>
    <name evidence="2" type="ORF">SA87_05480</name>
</gene>
<proteinExistence type="predicted"/>
<keyword evidence="3" id="KW-1185">Reference proteome</keyword>
<accession>A0A179IR96</accession>
<dbReference type="Proteomes" id="UP000243024">
    <property type="component" value="Unassembled WGS sequence"/>
</dbReference>
<keyword evidence="1" id="KW-0812">Transmembrane</keyword>
<protein>
    <submittedName>
        <fullName evidence="2">Uncharacterized protein</fullName>
    </submittedName>
</protein>
<dbReference type="EMBL" id="JXBB01000003">
    <property type="protein sequence ID" value="OAR05217.1"/>
    <property type="molecule type" value="Genomic_DNA"/>
</dbReference>
<keyword evidence="1" id="KW-0472">Membrane</keyword>
<organism evidence="2 3">
    <name type="scientific">Hydrogenibacillus schlegelii</name>
    <name type="common">Bacillus schlegelii</name>
    <dbReference type="NCBI Taxonomy" id="1484"/>
    <lineage>
        <taxon>Bacteria</taxon>
        <taxon>Bacillati</taxon>
        <taxon>Bacillota</taxon>
        <taxon>Bacilli</taxon>
        <taxon>Bacillales</taxon>
        <taxon>Bacillales Family X. Incertae Sedis</taxon>
        <taxon>Hydrogenibacillus</taxon>
    </lineage>
</organism>
<evidence type="ECO:0000313" key="2">
    <source>
        <dbReference type="EMBL" id="OAR05217.1"/>
    </source>
</evidence>
<keyword evidence="1" id="KW-1133">Transmembrane helix</keyword>
<evidence type="ECO:0000313" key="3">
    <source>
        <dbReference type="Proteomes" id="UP000243024"/>
    </source>
</evidence>
<comment type="caution">
    <text evidence="2">The sequence shown here is derived from an EMBL/GenBank/DDBJ whole genome shotgun (WGS) entry which is preliminary data.</text>
</comment>
<evidence type="ECO:0000256" key="1">
    <source>
        <dbReference type="SAM" id="Phobius"/>
    </source>
</evidence>